<evidence type="ECO:0000259" key="2">
    <source>
        <dbReference type="PROSITE" id="PS51755"/>
    </source>
</evidence>
<reference evidence="3 4" key="1">
    <citation type="submission" date="2019-10" db="EMBL/GenBank/DDBJ databases">
        <title>Pseudoalteromonas rubra S4059.</title>
        <authorList>
            <person name="Paulsen S."/>
            <person name="Wang X."/>
        </authorList>
    </citation>
    <scope>NUCLEOTIDE SEQUENCE [LARGE SCALE GENOMIC DNA]</scope>
    <source>
        <strain evidence="3 4">S4059</strain>
    </source>
</reference>
<dbReference type="InterPro" id="IPR019734">
    <property type="entry name" value="TPR_rpt"/>
</dbReference>
<dbReference type="SUPFAM" id="SSF46894">
    <property type="entry name" value="C-terminal effector domain of the bipartite response regulators"/>
    <property type="match status" value="1"/>
</dbReference>
<gene>
    <name evidence="3" type="ORF">CWC22_013850</name>
</gene>
<dbReference type="Gene3D" id="1.25.40.10">
    <property type="entry name" value="Tetratricopeptide repeat domain"/>
    <property type="match status" value="1"/>
</dbReference>
<dbReference type="GO" id="GO:0003677">
    <property type="term" value="F:DNA binding"/>
    <property type="evidence" value="ECO:0007669"/>
    <property type="project" value="UniProtKB-UniRule"/>
</dbReference>
<evidence type="ECO:0000313" key="4">
    <source>
        <dbReference type="Proteomes" id="UP000305729"/>
    </source>
</evidence>
<evidence type="ECO:0000313" key="3">
    <source>
        <dbReference type="EMBL" id="QPB84016.1"/>
    </source>
</evidence>
<evidence type="ECO:0000256" key="1">
    <source>
        <dbReference type="ARBA" id="ARBA00023125"/>
    </source>
</evidence>
<dbReference type="Pfam" id="PF00486">
    <property type="entry name" value="Trans_reg_C"/>
    <property type="match status" value="1"/>
</dbReference>
<dbReference type="SUPFAM" id="SSF48452">
    <property type="entry name" value="TPR-like"/>
    <property type="match status" value="2"/>
</dbReference>
<proteinExistence type="predicted"/>
<organism evidence="3 4">
    <name type="scientific">Pseudoalteromonas rubra</name>
    <dbReference type="NCBI Taxonomy" id="43658"/>
    <lineage>
        <taxon>Bacteria</taxon>
        <taxon>Pseudomonadati</taxon>
        <taxon>Pseudomonadota</taxon>
        <taxon>Gammaproteobacteria</taxon>
        <taxon>Alteromonadales</taxon>
        <taxon>Pseudoalteromonadaceae</taxon>
        <taxon>Pseudoalteromonas</taxon>
    </lineage>
</organism>
<name>A0A5S3V0V7_9GAMM</name>
<dbReference type="InterPro" id="IPR011990">
    <property type="entry name" value="TPR-like_helical_dom_sf"/>
</dbReference>
<dbReference type="EMBL" id="CP045429">
    <property type="protein sequence ID" value="QPB84016.1"/>
    <property type="molecule type" value="Genomic_DNA"/>
</dbReference>
<dbReference type="GO" id="GO:0006355">
    <property type="term" value="P:regulation of DNA-templated transcription"/>
    <property type="evidence" value="ECO:0007669"/>
    <property type="project" value="InterPro"/>
</dbReference>
<dbReference type="InterPro" id="IPR001867">
    <property type="entry name" value="OmpR/PhoB-type_DNA-bd"/>
</dbReference>
<dbReference type="STRING" id="43658.AT705_06535"/>
<dbReference type="SMART" id="SM00028">
    <property type="entry name" value="TPR"/>
    <property type="match status" value="3"/>
</dbReference>
<dbReference type="Proteomes" id="UP000305729">
    <property type="component" value="Chromosome 1"/>
</dbReference>
<dbReference type="PROSITE" id="PS51755">
    <property type="entry name" value="OMPR_PHOB"/>
    <property type="match status" value="1"/>
</dbReference>
<sequence>MSAFRGLEPVKEILHTHDGNTVLSGARTVFAREGTMRYLLNQVEIDLLKGTATTHEASHDIRAKTLAVLKILIQHSDQVVTKTQLLETVWQGVVVQEQVLVQSIRELREILGADCIKTHPRIGYQLAVAPIPIQGSKVTDKWRFAVVSVVLVLIISGLWLNGMRAVNQPETRYPTIAFLPVENAMLDDVHAAVPLHGLAYLSEHTQAEGGLPVVAAEHVLTTLSHSPWYSNDTAKIRISRRQDVLQLQERLGADLLVETRLSGFPQDMQLQYTLHFNRGAEQGVVFASEPELAYQALIARLATRYGEHDQRLDIQSNLDFSNEAFARGLQMYLLRNYQEAIALLRSALRHAADPLTVRRYLAASLANNGDVAAALSLLQQNIVATGDDVVTERERMRANLMMGYLLINWPQQTDREQELIRAEKYIATAREQASDNSDHLFIAYALEELGKIKRIQGRYSEASRLLHAALSYHQRFDAIYGQTNALIELARIATEQGEHQEATRLFAQAHQVAEASNAVPNQIWIWLAQADLLRQARQVEQANQLALRAKALAKNADDPVLIERVEAWFAKAPIYTVN</sequence>
<dbReference type="Gene3D" id="1.10.10.10">
    <property type="entry name" value="Winged helix-like DNA-binding domain superfamily/Winged helix DNA-binding domain"/>
    <property type="match status" value="1"/>
</dbReference>
<keyword evidence="1" id="KW-0238">DNA-binding</keyword>
<protein>
    <submittedName>
        <fullName evidence="3">CadC family transcriptional regulator</fullName>
    </submittedName>
</protein>
<accession>A0A5S3V0V7</accession>
<feature type="domain" description="OmpR/PhoB-type" evidence="2">
    <location>
        <begin position="35"/>
        <end position="128"/>
    </location>
</feature>
<dbReference type="PANTHER" id="PTHR47691:SF3">
    <property type="entry name" value="HTH-TYPE TRANSCRIPTIONAL REGULATOR RV0890C-RELATED"/>
    <property type="match status" value="1"/>
</dbReference>
<dbReference type="InterPro" id="IPR036388">
    <property type="entry name" value="WH-like_DNA-bd_sf"/>
</dbReference>
<dbReference type="AlphaFoldDB" id="A0A5S3V0V7"/>
<dbReference type="SMART" id="SM00862">
    <property type="entry name" value="Trans_reg_C"/>
    <property type="match status" value="1"/>
</dbReference>
<dbReference type="InterPro" id="IPR016032">
    <property type="entry name" value="Sig_transdc_resp-reg_C-effctor"/>
</dbReference>
<dbReference type="GO" id="GO:0000160">
    <property type="term" value="P:phosphorelay signal transduction system"/>
    <property type="evidence" value="ECO:0007669"/>
    <property type="project" value="InterPro"/>
</dbReference>
<dbReference type="PANTHER" id="PTHR47691">
    <property type="entry name" value="REGULATOR-RELATED"/>
    <property type="match status" value="1"/>
</dbReference>